<evidence type="ECO:0000256" key="6">
    <source>
        <dbReference type="SAM" id="SignalP"/>
    </source>
</evidence>
<dbReference type="Pfam" id="PF08244">
    <property type="entry name" value="Glyco_hydro_32C"/>
    <property type="match status" value="1"/>
</dbReference>
<dbReference type="NCBIfam" id="TIGR01322">
    <property type="entry name" value="scrB_fam"/>
    <property type="match status" value="1"/>
</dbReference>
<sequence>MLKLIIFFVVFLLGYFQCHCGSQWMMNDIQLSNDDSSIQQTDTLEKLKKVIDHPSKIEKHNPEKVGEMERWQRVKALKVTNNKGPNGHLKPLNSQQKYFSEEQKLSSDFAAEKVHSLLNFYEKFSSDFRGNFLEDSKIRRKRSERSENEDIVTSEKIGSDESKKDKLFVPDREEWYPAYHLAPPRGWMNDPNGLIEFEGYFHAFYQHNPSAPVWGDINWGHARSKNLIEWEHLPEGISPSIEEDKDGCFSGSAVDDNGVLTLLYTGNIFLEDDHLQQVTCIATSNDTINFTKHGMVLDHPEGVEHFRDPKAWWGGEDTWYMVMGTRDGDLGEAHLYKSEDLHQWQFVRILAKAERGLGYMWECPDFFPLGDKHLLVISPQGISPDKYKYRNLYQSGYFLGTWEPDGPFHIEKNFTEMDNGHDFYAPQTFLASDQRRIVIGWMAMWESPFPEQHQNWSGMFTLPREFHLSEDGSLRINPVREVMNFRGIEKNLNRTILHNEHLELDTNTRATEIIMVWNIRSSDAEKFGLRLGDKNLTEAGLYLYIDAQSERLTLDRRYAQYSLSGYRSIPIPKDELLTLRVFFDHSSVEVFVNGGERCMSSRIYPLKDQRHLTIFAENGNAILESSSLWPIEAKQNQHLSSVRATSK</sequence>
<evidence type="ECO:0000313" key="9">
    <source>
        <dbReference type="EMBL" id="GFR24660.1"/>
    </source>
</evidence>
<dbReference type="GO" id="GO:0004564">
    <property type="term" value="F:beta-fructofuranosidase activity"/>
    <property type="evidence" value="ECO:0007669"/>
    <property type="project" value="UniProtKB-EC"/>
</dbReference>
<comment type="similarity">
    <text evidence="1 4">Belongs to the glycosyl hydrolase 32 family.</text>
</comment>
<accession>A0A8X6J8B1</accession>
<evidence type="ECO:0000256" key="1">
    <source>
        <dbReference type="ARBA" id="ARBA00009902"/>
    </source>
</evidence>
<feature type="domain" description="Glycosyl hydrolase family 32 C-terminal" evidence="8">
    <location>
        <begin position="492"/>
        <end position="629"/>
    </location>
</feature>
<dbReference type="Pfam" id="PF00251">
    <property type="entry name" value="Glyco_hydro_32N"/>
    <property type="match status" value="1"/>
</dbReference>
<feature type="signal peptide" evidence="6">
    <location>
        <begin position="1"/>
        <end position="20"/>
    </location>
</feature>
<keyword evidence="10" id="KW-1185">Reference proteome</keyword>
<dbReference type="SUPFAM" id="SSF75005">
    <property type="entry name" value="Arabinanase/levansucrase/invertase"/>
    <property type="match status" value="1"/>
</dbReference>
<comment type="caution">
    <text evidence="9">The sequence shown here is derived from an EMBL/GenBank/DDBJ whole genome shotgun (WGS) entry which is preliminary data.</text>
</comment>
<dbReference type="SMART" id="SM00640">
    <property type="entry name" value="Glyco_32"/>
    <property type="match status" value="1"/>
</dbReference>
<keyword evidence="2 4" id="KW-0378">Hydrolase</keyword>
<dbReference type="PROSITE" id="PS00609">
    <property type="entry name" value="GLYCOSYL_HYDROL_F32"/>
    <property type="match status" value="1"/>
</dbReference>
<name>A0A8X6J8B1_TRICU</name>
<proteinExistence type="inferred from homology"/>
<dbReference type="EMBL" id="BMAO01028438">
    <property type="protein sequence ID" value="GFR24660.1"/>
    <property type="molecule type" value="Genomic_DNA"/>
</dbReference>
<dbReference type="InterPro" id="IPR001362">
    <property type="entry name" value="Glyco_hydro_32"/>
</dbReference>
<evidence type="ECO:0000256" key="4">
    <source>
        <dbReference type="RuleBase" id="RU362110"/>
    </source>
</evidence>
<feature type="region of interest" description="Disordered" evidence="5">
    <location>
        <begin position="139"/>
        <end position="158"/>
    </location>
</feature>
<dbReference type="InterPro" id="IPR006232">
    <property type="entry name" value="Suc6P_hydrolase"/>
</dbReference>
<dbReference type="PANTHER" id="PTHR43101">
    <property type="entry name" value="BETA-FRUCTOSIDASE"/>
    <property type="match status" value="1"/>
</dbReference>
<dbReference type="PANTHER" id="PTHR43101:SF1">
    <property type="entry name" value="BETA-FRUCTOSIDASE"/>
    <property type="match status" value="1"/>
</dbReference>
<keyword evidence="6" id="KW-0732">Signal</keyword>
<dbReference type="AlphaFoldDB" id="A0A8X6J8B1"/>
<protein>
    <recommendedName>
        <fullName evidence="4">Sucrose-6-phosphate hydrolase</fullName>
        <ecNumber evidence="4">3.2.1.26</ecNumber>
    </recommendedName>
</protein>
<evidence type="ECO:0000256" key="5">
    <source>
        <dbReference type="SAM" id="MobiDB-lite"/>
    </source>
</evidence>
<gene>
    <name evidence="9" type="primary">cscA</name>
    <name evidence="9" type="ORF">TNCT_230181</name>
</gene>
<dbReference type="InterPro" id="IPR013148">
    <property type="entry name" value="Glyco_hydro_32_N"/>
</dbReference>
<evidence type="ECO:0000259" key="8">
    <source>
        <dbReference type="Pfam" id="PF08244"/>
    </source>
</evidence>
<dbReference type="Proteomes" id="UP000887116">
    <property type="component" value="Unassembled WGS sequence"/>
</dbReference>
<dbReference type="InterPro" id="IPR051214">
    <property type="entry name" value="GH32_Enzymes"/>
</dbReference>
<dbReference type="EC" id="3.2.1.26" evidence="4"/>
<organism evidence="9 10">
    <name type="scientific">Trichonephila clavata</name>
    <name type="common">Joro spider</name>
    <name type="synonym">Nephila clavata</name>
    <dbReference type="NCBI Taxonomy" id="2740835"/>
    <lineage>
        <taxon>Eukaryota</taxon>
        <taxon>Metazoa</taxon>
        <taxon>Ecdysozoa</taxon>
        <taxon>Arthropoda</taxon>
        <taxon>Chelicerata</taxon>
        <taxon>Arachnida</taxon>
        <taxon>Araneae</taxon>
        <taxon>Araneomorphae</taxon>
        <taxon>Entelegynae</taxon>
        <taxon>Araneoidea</taxon>
        <taxon>Nephilidae</taxon>
        <taxon>Trichonephila</taxon>
    </lineage>
</organism>
<comment type="catalytic activity">
    <reaction evidence="4">
        <text>Hydrolysis of terminal non-reducing beta-D-fructofuranoside residues in beta-D-fructofuranosides.</text>
        <dbReference type="EC" id="3.2.1.26"/>
    </reaction>
</comment>
<dbReference type="InterPro" id="IPR013320">
    <property type="entry name" value="ConA-like_dom_sf"/>
</dbReference>
<keyword evidence="3 4" id="KW-0326">Glycosidase</keyword>
<dbReference type="SUPFAM" id="SSF49899">
    <property type="entry name" value="Concanavalin A-like lectins/glucanases"/>
    <property type="match status" value="1"/>
</dbReference>
<dbReference type="GO" id="GO:0005737">
    <property type="term" value="C:cytoplasm"/>
    <property type="evidence" value="ECO:0007669"/>
    <property type="project" value="InterPro"/>
</dbReference>
<reference evidence="9" key="1">
    <citation type="submission" date="2020-07" db="EMBL/GenBank/DDBJ databases">
        <title>Multicomponent nature underlies the extraordinary mechanical properties of spider dragline silk.</title>
        <authorList>
            <person name="Kono N."/>
            <person name="Nakamura H."/>
            <person name="Mori M."/>
            <person name="Yoshida Y."/>
            <person name="Ohtoshi R."/>
            <person name="Malay A.D."/>
            <person name="Moran D.A.P."/>
            <person name="Tomita M."/>
            <person name="Numata K."/>
            <person name="Arakawa K."/>
        </authorList>
    </citation>
    <scope>NUCLEOTIDE SEQUENCE</scope>
</reference>
<dbReference type="GO" id="GO:0005975">
    <property type="term" value="P:carbohydrate metabolic process"/>
    <property type="evidence" value="ECO:0007669"/>
    <property type="project" value="InterPro"/>
</dbReference>
<dbReference type="Gene3D" id="2.115.10.20">
    <property type="entry name" value="Glycosyl hydrolase domain, family 43"/>
    <property type="match status" value="1"/>
</dbReference>
<evidence type="ECO:0000259" key="7">
    <source>
        <dbReference type="Pfam" id="PF00251"/>
    </source>
</evidence>
<feature type="chain" id="PRO_5036457192" description="Sucrose-6-phosphate hydrolase" evidence="6">
    <location>
        <begin position="21"/>
        <end position="647"/>
    </location>
</feature>
<dbReference type="InterPro" id="IPR013189">
    <property type="entry name" value="Glyco_hydro_32_C"/>
</dbReference>
<feature type="domain" description="Glycosyl hydrolase family 32 N-terminal" evidence="7">
    <location>
        <begin position="180"/>
        <end position="478"/>
    </location>
</feature>
<dbReference type="OrthoDB" id="202537at2759"/>
<dbReference type="Gene3D" id="2.60.120.560">
    <property type="entry name" value="Exo-inulinase, domain 1"/>
    <property type="match status" value="1"/>
</dbReference>
<evidence type="ECO:0000256" key="3">
    <source>
        <dbReference type="ARBA" id="ARBA00023295"/>
    </source>
</evidence>
<dbReference type="InterPro" id="IPR023296">
    <property type="entry name" value="Glyco_hydro_beta-prop_sf"/>
</dbReference>
<evidence type="ECO:0000313" key="10">
    <source>
        <dbReference type="Proteomes" id="UP000887116"/>
    </source>
</evidence>
<dbReference type="InterPro" id="IPR018053">
    <property type="entry name" value="Glyco_hydro_32_AS"/>
</dbReference>
<dbReference type="CDD" id="cd08996">
    <property type="entry name" value="GH32_FFase"/>
    <property type="match status" value="1"/>
</dbReference>
<evidence type="ECO:0000256" key="2">
    <source>
        <dbReference type="ARBA" id="ARBA00022801"/>
    </source>
</evidence>